<dbReference type="OrthoDB" id="7690128at2"/>
<dbReference type="AlphaFoldDB" id="A0A1Y5SD69"/>
<keyword evidence="2" id="KW-1185">Reference proteome</keyword>
<evidence type="ECO:0000313" key="2">
    <source>
        <dbReference type="Proteomes" id="UP000193862"/>
    </source>
</evidence>
<reference evidence="1 2" key="1">
    <citation type="submission" date="2017-03" db="EMBL/GenBank/DDBJ databases">
        <authorList>
            <person name="Afonso C.L."/>
            <person name="Miller P.J."/>
            <person name="Scott M.A."/>
            <person name="Spackman E."/>
            <person name="Goraichik I."/>
            <person name="Dimitrov K.M."/>
            <person name="Suarez D.L."/>
            <person name="Swayne D.E."/>
        </authorList>
    </citation>
    <scope>NUCLEOTIDE SEQUENCE [LARGE SCALE GENOMIC DNA]</scope>
    <source>
        <strain evidence="1 2">CECT 8620</strain>
    </source>
</reference>
<proteinExistence type="predicted"/>
<dbReference type="EMBL" id="FWFS01000004">
    <property type="protein sequence ID" value="SLN38073.1"/>
    <property type="molecule type" value="Genomic_DNA"/>
</dbReference>
<sequence>MTNYILAQTSTYWWPVTVRCPDPTTPGKFVKRTFEAEFEFRHQDQLIEEEERVRNAVGQRAQIAAERANLVGRICGWRGVKDVLGDDVAFTKERLAAEMGNSLFRIGVYEAIRESMSGEEALLGN</sequence>
<protein>
    <submittedName>
        <fullName evidence="1">Uncharacterized protein</fullName>
    </submittedName>
</protein>
<dbReference type="Proteomes" id="UP000193862">
    <property type="component" value="Unassembled WGS sequence"/>
</dbReference>
<accession>A0A1Y5SD69</accession>
<dbReference type="RefSeq" id="WP_143267456.1">
    <property type="nucleotide sequence ID" value="NZ_FWFS01000004.1"/>
</dbReference>
<evidence type="ECO:0000313" key="1">
    <source>
        <dbReference type="EMBL" id="SLN38073.1"/>
    </source>
</evidence>
<organism evidence="1 2">
    <name type="scientific">Aquimixticola soesokkakensis</name>
    <dbReference type="NCBI Taxonomy" id="1519096"/>
    <lineage>
        <taxon>Bacteria</taxon>
        <taxon>Pseudomonadati</taxon>
        <taxon>Pseudomonadota</taxon>
        <taxon>Alphaproteobacteria</taxon>
        <taxon>Rhodobacterales</taxon>
        <taxon>Paracoccaceae</taxon>
        <taxon>Aquimixticola</taxon>
    </lineage>
</organism>
<name>A0A1Y5SD69_9RHOB</name>
<gene>
    <name evidence="1" type="ORF">AQS8620_01419</name>
</gene>